<dbReference type="PROSITE" id="PS51123">
    <property type="entry name" value="OMPA_2"/>
    <property type="match status" value="1"/>
</dbReference>
<dbReference type="Pfam" id="PF00691">
    <property type="entry name" value="OmpA"/>
    <property type="match status" value="1"/>
</dbReference>
<accession>A0A4R9KD01</accession>
<protein>
    <submittedName>
        <fullName evidence="4">OmpA family protein</fullName>
    </submittedName>
</protein>
<dbReference type="SUPFAM" id="SSF103088">
    <property type="entry name" value="OmpA-like"/>
    <property type="match status" value="1"/>
</dbReference>
<keyword evidence="5" id="KW-1185">Reference proteome</keyword>
<dbReference type="EMBL" id="RQGD01000007">
    <property type="protein sequence ID" value="TGL63023.1"/>
    <property type="molecule type" value="Genomic_DNA"/>
</dbReference>
<evidence type="ECO:0000259" key="3">
    <source>
        <dbReference type="PROSITE" id="PS51123"/>
    </source>
</evidence>
<evidence type="ECO:0000313" key="5">
    <source>
        <dbReference type="Proteomes" id="UP000297693"/>
    </source>
</evidence>
<dbReference type="InterPro" id="IPR036737">
    <property type="entry name" value="OmpA-like_sf"/>
</dbReference>
<dbReference type="OrthoDB" id="343601at2"/>
<reference evidence="4" key="1">
    <citation type="journal article" date="2019" name="PLoS Negl. Trop. Dis.">
        <title>Revisiting the worldwide diversity of Leptospira species in the environment.</title>
        <authorList>
            <person name="Vincent A.T."/>
            <person name="Schiettekatte O."/>
            <person name="Bourhy P."/>
            <person name="Veyrier F.J."/>
            <person name="Picardeau M."/>
        </authorList>
    </citation>
    <scope>NUCLEOTIDE SEQUENCE [LARGE SCALE GENOMIC DNA]</scope>
    <source>
        <strain evidence="4">201702476</strain>
    </source>
</reference>
<dbReference type="PANTHER" id="PTHR30329:SF21">
    <property type="entry name" value="LIPOPROTEIN YIAD-RELATED"/>
    <property type="match status" value="1"/>
</dbReference>
<feature type="transmembrane region" description="Helical" evidence="2">
    <location>
        <begin position="12"/>
        <end position="33"/>
    </location>
</feature>
<feature type="domain" description="OmpA-like" evidence="3">
    <location>
        <begin position="50"/>
        <end position="165"/>
    </location>
</feature>
<dbReference type="InterPro" id="IPR006665">
    <property type="entry name" value="OmpA-like"/>
</dbReference>
<dbReference type="InterPro" id="IPR050330">
    <property type="entry name" value="Bact_OuterMem_StrucFunc"/>
</dbReference>
<proteinExistence type="predicted"/>
<evidence type="ECO:0000313" key="4">
    <source>
        <dbReference type="EMBL" id="TGL63023.1"/>
    </source>
</evidence>
<comment type="caution">
    <text evidence="4">The sequence shown here is derived from an EMBL/GenBank/DDBJ whole genome shotgun (WGS) entry which is preliminary data.</text>
</comment>
<evidence type="ECO:0000256" key="2">
    <source>
        <dbReference type="SAM" id="Phobius"/>
    </source>
</evidence>
<keyword evidence="1 2" id="KW-0472">Membrane</keyword>
<evidence type="ECO:0000256" key="1">
    <source>
        <dbReference type="PROSITE-ProRule" id="PRU00473"/>
    </source>
</evidence>
<dbReference type="Proteomes" id="UP000297693">
    <property type="component" value="Unassembled WGS sequence"/>
</dbReference>
<name>A0A4R9KD01_9LEPT</name>
<dbReference type="GO" id="GO:0016020">
    <property type="term" value="C:membrane"/>
    <property type="evidence" value="ECO:0007669"/>
    <property type="project" value="UniProtKB-UniRule"/>
</dbReference>
<dbReference type="AlphaFoldDB" id="A0A4R9KD01"/>
<dbReference type="Gene3D" id="3.30.1330.60">
    <property type="entry name" value="OmpA-like domain"/>
    <property type="match status" value="1"/>
</dbReference>
<sequence length="165" mass="19116">MVISENRRVRSPIFFVSFSILFSIGLVYAVSYLPAQLSAQEVEEDVTRKTSAKEIPLTGVFYFGKKTDKISNSDLQNLQLIAEHLVKNPNSQIYIRAHSWDGGTEKEEIELSERRSKEVERFLTIHGVSETQIHRLFYGNFRPLNHGLTTKDQEIQRRVEYQLIN</sequence>
<gene>
    <name evidence="4" type="ORF">EHQ58_01785</name>
</gene>
<organism evidence="4 5">
    <name type="scientific">Leptospira ognonensis</name>
    <dbReference type="NCBI Taxonomy" id="2484945"/>
    <lineage>
        <taxon>Bacteria</taxon>
        <taxon>Pseudomonadati</taxon>
        <taxon>Spirochaetota</taxon>
        <taxon>Spirochaetia</taxon>
        <taxon>Leptospirales</taxon>
        <taxon>Leptospiraceae</taxon>
        <taxon>Leptospira</taxon>
    </lineage>
</organism>
<keyword evidence="2" id="KW-0812">Transmembrane</keyword>
<keyword evidence="2" id="KW-1133">Transmembrane helix</keyword>
<dbReference type="PANTHER" id="PTHR30329">
    <property type="entry name" value="STATOR ELEMENT OF FLAGELLAR MOTOR COMPLEX"/>
    <property type="match status" value="1"/>
</dbReference>